<evidence type="ECO:0000256" key="5">
    <source>
        <dbReference type="ARBA" id="ARBA00023136"/>
    </source>
</evidence>
<keyword evidence="5 6" id="KW-0472">Membrane</keyword>
<evidence type="ECO:0000256" key="4">
    <source>
        <dbReference type="ARBA" id="ARBA00022989"/>
    </source>
</evidence>
<dbReference type="EMBL" id="JBHSXQ010000003">
    <property type="protein sequence ID" value="MFC6905660.1"/>
    <property type="molecule type" value="Genomic_DNA"/>
</dbReference>
<dbReference type="InterPro" id="IPR050545">
    <property type="entry name" value="Mycobact_MmpL"/>
</dbReference>
<keyword evidence="9" id="KW-1185">Reference proteome</keyword>
<evidence type="ECO:0000313" key="8">
    <source>
        <dbReference type="EMBL" id="MFC6905660.1"/>
    </source>
</evidence>
<dbReference type="Proteomes" id="UP001596312">
    <property type="component" value="Unassembled WGS sequence"/>
</dbReference>
<dbReference type="AlphaFoldDB" id="A0ABD5V2M9"/>
<comment type="subcellular location">
    <subcellularLocation>
        <location evidence="1">Cell membrane</location>
        <topology evidence="1">Multi-pass membrane protein</topology>
    </subcellularLocation>
</comment>
<name>A0ABD5V2M9_9EURY</name>
<feature type="transmembrane region" description="Helical" evidence="6">
    <location>
        <begin position="648"/>
        <end position="666"/>
    </location>
</feature>
<evidence type="ECO:0000259" key="7">
    <source>
        <dbReference type="PROSITE" id="PS50156"/>
    </source>
</evidence>
<dbReference type="PROSITE" id="PS50156">
    <property type="entry name" value="SSD"/>
    <property type="match status" value="2"/>
</dbReference>
<keyword evidence="3 6" id="KW-0812">Transmembrane</keyword>
<feature type="transmembrane region" description="Helical" evidence="6">
    <location>
        <begin position="324"/>
        <end position="344"/>
    </location>
</feature>
<evidence type="ECO:0000313" key="9">
    <source>
        <dbReference type="Proteomes" id="UP001596312"/>
    </source>
</evidence>
<feature type="transmembrane region" description="Helical" evidence="6">
    <location>
        <begin position="356"/>
        <end position="378"/>
    </location>
</feature>
<dbReference type="GO" id="GO:0005886">
    <property type="term" value="C:plasma membrane"/>
    <property type="evidence" value="ECO:0007669"/>
    <property type="project" value="UniProtKB-SubCell"/>
</dbReference>
<feature type="transmembrane region" description="Helical" evidence="6">
    <location>
        <begin position="672"/>
        <end position="689"/>
    </location>
</feature>
<feature type="transmembrane region" description="Helical" evidence="6">
    <location>
        <begin position="696"/>
        <end position="718"/>
    </location>
</feature>
<dbReference type="PANTHER" id="PTHR33406:SF13">
    <property type="entry name" value="MEMBRANE PROTEIN YDFJ"/>
    <property type="match status" value="1"/>
</dbReference>
<feature type="transmembrane region" description="Helical" evidence="6">
    <location>
        <begin position="21"/>
        <end position="39"/>
    </location>
</feature>
<keyword evidence="2" id="KW-1003">Cell membrane</keyword>
<reference evidence="8 9" key="1">
    <citation type="journal article" date="2019" name="Int. J. Syst. Evol. Microbiol.">
        <title>The Global Catalogue of Microorganisms (GCM) 10K type strain sequencing project: providing services to taxonomists for standard genome sequencing and annotation.</title>
        <authorList>
            <consortium name="The Broad Institute Genomics Platform"/>
            <consortium name="The Broad Institute Genome Sequencing Center for Infectious Disease"/>
            <person name="Wu L."/>
            <person name="Ma J."/>
        </authorList>
    </citation>
    <scope>NUCLEOTIDE SEQUENCE [LARGE SCALE GENOMIC DNA]</scope>
    <source>
        <strain evidence="8 9">CGMCC 1.3240</strain>
    </source>
</reference>
<comment type="caution">
    <text evidence="8">The sequence shown here is derived from an EMBL/GenBank/DDBJ whole genome shotgun (WGS) entry which is preliminary data.</text>
</comment>
<dbReference type="Gene3D" id="1.20.1640.10">
    <property type="entry name" value="Multidrug efflux transporter AcrB transmembrane domain"/>
    <property type="match status" value="2"/>
</dbReference>
<feature type="transmembrane region" description="Helical" evidence="6">
    <location>
        <begin position="783"/>
        <end position="803"/>
    </location>
</feature>
<evidence type="ECO:0000256" key="2">
    <source>
        <dbReference type="ARBA" id="ARBA00022475"/>
    </source>
</evidence>
<evidence type="ECO:0000256" key="3">
    <source>
        <dbReference type="ARBA" id="ARBA00022692"/>
    </source>
</evidence>
<feature type="transmembrane region" description="Helical" evidence="6">
    <location>
        <begin position="284"/>
        <end position="303"/>
    </location>
</feature>
<evidence type="ECO:0000256" key="1">
    <source>
        <dbReference type="ARBA" id="ARBA00004651"/>
    </source>
</evidence>
<proteinExistence type="predicted"/>
<organism evidence="8 9">
    <name type="scientific">Halalkalicoccus tibetensis</name>
    <dbReference type="NCBI Taxonomy" id="175632"/>
    <lineage>
        <taxon>Archaea</taxon>
        <taxon>Methanobacteriati</taxon>
        <taxon>Methanobacteriota</taxon>
        <taxon>Stenosarchaea group</taxon>
        <taxon>Halobacteria</taxon>
        <taxon>Halobacteriales</taxon>
        <taxon>Halococcaceae</taxon>
        <taxon>Halalkalicoccus</taxon>
    </lineage>
</organism>
<dbReference type="PANTHER" id="PTHR33406">
    <property type="entry name" value="MEMBRANE PROTEIN MJ1562-RELATED"/>
    <property type="match status" value="1"/>
</dbReference>
<dbReference type="InterPro" id="IPR004869">
    <property type="entry name" value="MMPL_dom"/>
</dbReference>
<gene>
    <name evidence="8" type="ORF">ACFQGH_10690</name>
</gene>
<protein>
    <submittedName>
        <fullName evidence="8">RND family transporter</fullName>
    </submittedName>
</protein>
<evidence type="ECO:0000256" key="6">
    <source>
        <dbReference type="SAM" id="Phobius"/>
    </source>
</evidence>
<feature type="transmembrane region" description="Helical" evidence="6">
    <location>
        <begin position="230"/>
        <end position="249"/>
    </location>
</feature>
<feature type="domain" description="SSD" evidence="7">
    <location>
        <begin position="638"/>
        <end position="799"/>
    </location>
</feature>
<keyword evidence="4 6" id="KW-1133">Transmembrane helix</keyword>
<dbReference type="RefSeq" id="WP_340604183.1">
    <property type="nucleotide sequence ID" value="NZ_JBBMXV010000003.1"/>
</dbReference>
<sequence>MSRFSLEGAIEWTNYWITQRSGVVIALFLVLTLVFAGGLGDIELDEGTEGFAEDVPAQQALEDVNQQFEPPFEDDQPTTQLIQRGDNVVTQEEMVRMLTLQQRLEDDPTVRVEDSSSFAETIALSIDPTAETPGEQADAIEAATRGEVRETVRTTIEEQPEVEGLLSDDVNAQDPSASATIVTVTHTERGDPGGDLDRIDHIVDSVGGDVIVFGQGVFENEFEAVIGDSLALVIPVVVVLILGFLIFAFRDPFDLLLGLVALAMTIVWTFGFTGLAGIPFSEMLIAVPPLLLAIGVDFGIHAVNRYREERTGDRSPGEAMSIATHQLLVAFFIVTGTTVIGFGANMVSDLPPIQEFGVVASVGVVFTFLIFGVFMPAAKVAMDRAREGRPIPAFGSSPLGSEDSILGRVLPAGAIVGRKAPMAILVVALLVTAGGGLSATNVDTTFDDEDFLPPDEEPGYLEYLPESVQPQEYTITATLNYLEENFASGDDDQVTIYVEGPLRHDYALESINRAGQDPPPSIVTEDGEAQSESIIDVIETQAENDPEFAALVERNDLNDNGVPDRNLEEIYDALLASESGDQASQYITDDRRSTQVMYSVEADADDEQVTEDINELADDYRLDATPTGEIVVFQEVSDLILDSAIESLILALVFTAVFLLVIYYVLEGHFALGIANLVPIVVSVALLAGSMPILGIPFNVLTGTILPISIGVGVAYSVHITHRFIDEYNVTADAYESLLTTLRGTGGALTASMLTTFGGAGSLMLALTPILGQFGVLMTISVVYSYLMAIVVLPPTLLVWARYFG</sequence>
<feature type="domain" description="SSD" evidence="7">
    <location>
        <begin position="256"/>
        <end position="381"/>
    </location>
</feature>
<feature type="transmembrane region" description="Helical" evidence="6">
    <location>
        <begin position="748"/>
        <end position="771"/>
    </location>
</feature>
<feature type="transmembrane region" description="Helical" evidence="6">
    <location>
        <begin position="256"/>
        <end position="278"/>
    </location>
</feature>
<dbReference type="Pfam" id="PF03176">
    <property type="entry name" value="MMPL"/>
    <property type="match status" value="2"/>
</dbReference>
<dbReference type="SUPFAM" id="SSF82866">
    <property type="entry name" value="Multidrug efflux transporter AcrB transmembrane domain"/>
    <property type="match status" value="2"/>
</dbReference>
<dbReference type="InterPro" id="IPR000731">
    <property type="entry name" value="SSD"/>
</dbReference>
<accession>A0ABD5V2M9</accession>